<evidence type="ECO:0000256" key="11">
    <source>
        <dbReference type="ARBA" id="ARBA00023004"/>
    </source>
</evidence>
<evidence type="ECO:0000256" key="4">
    <source>
        <dbReference type="ARBA" id="ARBA00022528"/>
    </source>
</evidence>
<evidence type="ECO:0000313" key="12">
    <source>
        <dbReference type="EMBL" id="KAJ8444634.1"/>
    </source>
</evidence>
<dbReference type="GO" id="GO:0046872">
    <property type="term" value="F:metal ion binding"/>
    <property type="evidence" value="ECO:0007669"/>
    <property type="project" value="UniProtKB-KW"/>
</dbReference>
<comment type="caution">
    <text evidence="12">The sequence shown here is derived from an EMBL/GenBank/DDBJ whole genome shotgun (WGS) entry which is preliminary data.</text>
</comment>
<dbReference type="GO" id="GO:0004392">
    <property type="term" value="F:heme oxygenase (decyclizing) activity"/>
    <property type="evidence" value="ECO:0007669"/>
    <property type="project" value="UniProtKB-EC"/>
</dbReference>
<keyword evidence="4" id="KW-0150">Chloroplast</keyword>
<evidence type="ECO:0000256" key="7">
    <source>
        <dbReference type="ARBA" id="ARBA00022640"/>
    </source>
</evidence>
<dbReference type="CDD" id="cd19165">
    <property type="entry name" value="HemeO"/>
    <property type="match status" value="1"/>
</dbReference>
<sequence length="294" mass="33369">MPTPSPNPLQTNHMNQPVELTSMASLASAPQSQLFFNKPNANLKPWITPFSLSFCIRTKNPNHSSMVIRDRMIHKSLISNPMHLVRPWATGNTEAAVEEEEEEFVAEMRAAAMKLHTRDQAKEGEGEAGGPEGKSVPTWKPTIEGYLKFLVDSKLVYDALDRILEEAPFPFYAELRNTGLERSESLVKDLEWFKEEGYSIPEASETGLSYSRYLEGLGHNDPYAFITHFYNIYFGHSAGGRMIGKMVSEKLLNNEELEFYKYDEDIAQLVQKTRVKLNEVALVCLFSFPEYCNA</sequence>
<dbReference type="EC" id="1.14.14.18" evidence="3"/>
<dbReference type="OrthoDB" id="652091at2759"/>
<evidence type="ECO:0000256" key="8">
    <source>
        <dbReference type="ARBA" id="ARBA00022723"/>
    </source>
</evidence>
<keyword evidence="5" id="KW-0602">Photosynthesis</keyword>
<dbReference type="Gene3D" id="1.20.910.10">
    <property type="entry name" value="Heme oxygenase-like"/>
    <property type="match status" value="1"/>
</dbReference>
<name>A0A9Q1KJG2_9CARY</name>
<evidence type="ECO:0000256" key="6">
    <source>
        <dbReference type="ARBA" id="ARBA00022617"/>
    </source>
</evidence>
<dbReference type="InterPro" id="IPR002051">
    <property type="entry name" value="Haem_Oase"/>
</dbReference>
<dbReference type="InterPro" id="IPR016084">
    <property type="entry name" value="Haem_Oase-like_multi-hlx"/>
</dbReference>
<evidence type="ECO:0000256" key="9">
    <source>
        <dbReference type="ARBA" id="ARBA00022946"/>
    </source>
</evidence>
<dbReference type="EMBL" id="JAKOGI010000092">
    <property type="protein sequence ID" value="KAJ8444634.1"/>
    <property type="molecule type" value="Genomic_DNA"/>
</dbReference>
<comment type="subcellular location">
    <subcellularLocation>
        <location evidence="1">Plastid</location>
        <location evidence="1">Chloroplast</location>
    </subcellularLocation>
</comment>
<keyword evidence="9" id="KW-0809">Transit peptide</keyword>
<dbReference type="GO" id="GO:0010024">
    <property type="term" value="P:phytochromobilin biosynthetic process"/>
    <property type="evidence" value="ECO:0007669"/>
    <property type="project" value="TreeGrafter"/>
</dbReference>
<proteinExistence type="inferred from homology"/>
<dbReference type="InterPro" id="IPR016951">
    <property type="entry name" value="Haem_Oase_decyc_pln"/>
</dbReference>
<dbReference type="GO" id="GO:0015979">
    <property type="term" value="P:photosynthesis"/>
    <property type="evidence" value="ECO:0007669"/>
    <property type="project" value="UniProtKB-KW"/>
</dbReference>
<dbReference type="GO" id="GO:0009507">
    <property type="term" value="C:chloroplast"/>
    <property type="evidence" value="ECO:0007669"/>
    <property type="project" value="UniProtKB-SubCell"/>
</dbReference>
<evidence type="ECO:0000256" key="2">
    <source>
        <dbReference type="ARBA" id="ARBA00006134"/>
    </source>
</evidence>
<dbReference type="AlphaFoldDB" id="A0A9Q1KJG2"/>
<accession>A0A9Q1KJG2</accession>
<evidence type="ECO:0000313" key="13">
    <source>
        <dbReference type="Proteomes" id="UP001153076"/>
    </source>
</evidence>
<dbReference type="SUPFAM" id="SSF48613">
    <property type="entry name" value="Heme oxygenase-like"/>
    <property type="match status" value="1"/>
</dbReference>
<dbReference type="PANTHER" id="PTHR35703">
    <property type="entry name" value="HEME OXYGENASE 1, CHLOROPLASTIC-RELATED"/>
    <property type="match status" value="1"/>
</dbReference>
<keyword evidence="6" id="KW-0349">Heme</keyword>
<comment type="similarity">
    <text evidence="2">Belongs to the heme oxygenase family.</text>
</comment>
<dbReference type="GO" id="GO:0006788">
    <property type="term" value="P:heme oxidation"/>
    <property type="evidence" value="ECO:0007669"/>
    <property type="project" value="InterPro"/>
</dbReference>
<keyword evidence="10" id="KW-0560">Oxidoreductase</keyword>
<dbReference type="Proteomes" id="UP001153076">
    <property type="component" value="Unassembled WGS sequence"/>
</dbReference>
<keyword evidence="11" id="KW-0408">Iron</keyword>
<keyword evidence="13" id="KW-1185">Reference proteome</keyword>
<dbReference type="PANTHER" id="PTHR35703:SF2">
    <property type="entry name" value="HEME OXYGENASE 1, CHLOROPLASTIC-RELATED"/>
    <property type="match status" value="1"/>
</dbReference>
<evidence type="ECO:0000256" key="5">
    <source>
        <dbReference type="ARBA" id="ARBA00022531"/>
    </source>
</evidence>
<keyword evidence="8" id="KW-0479">Metal-binding</keyword>
<keyword evidence="7" id="KW-0934">Plastid</keyword>
<evidence type="ECO:0000256" key="1">
    <source>
        <dbReference type="ARBA" id="ARBA00004229"/>
    </source>
</evidence>
<protein>
    <recommendedName>
        <fullName evidence="3">heme oxygenase (biliverdin-producing)</fullName>
        <ecNumber evidence="3">1.14.14.18</ecNumber>
    </recommendedName>
</protein>
<organism evidence="12 13">
    <name type="scientific">Carnegiea gigantea</name>
    <dbReference type="NCBI Taxonomy" id="171969"/>
    <lineage>
        <taxon>Eukaryota</taxon>
        <taxon>Viridiplantae</taxon>
        <taxon>Streptophyta</taxon>
        <taxon>Embryophyta</taxon>
        <taxon>Tracheophyta</taxon>
        <taxon>Spermatophyta</taxon>
        <taxon>Magnoliopsida</taxon>
        <taxon>eudicotyledons</taxon>
        <taxon>Gunneridae</taxon>
        <taxon>Pentapetalae</taxon>
        <taxon>Caryophyllales</taxon>
        <taxon>Cactineae</taxon>
        <taxon>Cactaceae</taxon>
        <taxon>Cactoideae</taxon>
        <taxon>Echinocereeae</taxon>
        <taxon>Carnegiea</taxon>
    </lineage>
</organism>
<gene>
    <name evidence="12" type="ORF">Cgig2_023697</name>
</gene>
<evidence type="ECO:0000256" key="10">
    <source>
        <dbReference type="ARBA" id="ARBA00023002"/>
    </source>
</evidence>
<evidence type="ECO:0000256" key="3">
    <source>
        <dbReference type="ARBA" id="ARBA00012360"/>
    </source>
</evidence>
<dbReference type="InterPro" id="IPR016053">
    <property type="entry name" value="Haem_Oase-like"/>
</dbReference>
<dbReference type="Pfam" id="PF01126">
    <property type="entry name" value="Heme_oxygenase"/>
    <property type="match status" value="1"/>
</dbReference>
<reference evidence="12" key="1">
    <citation type="submission" date="2022-04" db="EMBL/GenBank/DDBJ databases">
        <title>Carnegiea gigantea Genome sequencing and assembly v2.</title>
        <authorList>
            <person name="Copetti D."/>
            <person name="Sanderson M.J."/>
            <person name="Burquez A."/>
            <person name="Wojciechowski M.F."/>
        </authorList>
    </citation>
    <scope>NUCLEOTIDE SEQUENCE</scope>
    <source>
        <strain evidence="12">SGP5-SGP5p</strain>
        <tissue evidence="12">Aerial part</tissue>
    </source>
</reference>